<evidence type="ECO:0000313" key="3">
    <source>
        <dbReference type="Proteomes" id="UP000683511"/>
    </source>
</evidence>
<accession>A0A975TBB9</accession>
<organism evidence="2 3">
    <name type="scientific">Richelia sinica FACHB-800</name>
    <dbReference type="NCBI Taxonomy" id="1357546"/>
    <lineage>
        <taxon>Bacteria</taxon>
        <taxon>Bacillati</taxon>
        <taxon>Cyanobacteriota</taxon>
        <taxon>Cyanophyceae</taxon>
        <taxon>Nostocales</taxon>
        <taxon>Nostocaceae</taxon>
        <taxon>Richelia</taxon>
    </lineage>
</organism>
<keyword evidence="1" id="KW-1133">Transmembrane helix</keyword>
<keyword evidence="1" id="KW-0812">Transmembrane</keyword>
<dbReference type="Proteomes" id="UP000683511">
    <property type="component" value="Chromosome"/>
</dbReference>
<gene>
    <name evidence="2" type="ORF">B6N60_03612</name>
</gene>
<evidence type="ECO:0000256" key="1">
    <source>
        <dbReference type="SAM" id="Phobius"/>
    </source>
</evidence>
<evidence type="ECO:0000313" key="2">
    <source>
        <dbReference type="EMBL" id="QXE24902.1"/>
    </source>
</evidence>
<dbReference type="KEGG" id="rsin:B6N60_03612"/>
<dbReference type="RefSeq" id="WP_190602234.1">
    <property type="nucleotide sequence ID" value="NZ_CP021056.1"/>
</dbReference>
<reference evidence="2" key="1">
    <citation type="submission" date="2017-04" db="EMBL/GenBank/DDBJ databases">
        <title>Genome deletions in a multicellular cyanobacterial endosymbiont for morphological adaptation in marine diatoms.</title>
        <authorList>
            <person name="Wang Y."/>
            <person name="Gao H."/>
            <person name="Li R."/>
            <person name="Xu X."/>
        </authorList>
    </citation>
    <scope>NUCLEOTIDE SEQUENCE</scope>
    <source>
        <strain evidence="2">FACHB 800</strain>
    </source>
</reference>
<name>A0A975TBB9_9NOST</name>
<sequence>MNSQPEEELQRRLEQLEAEIKSAQVVPPEVKTQAKATWFAFNSYVEKFQAWFQGLAGMKKIAVVGGMVLLTVWILQLLFKLVSAAISLALLAVLVYVGYKFFVSSSFQNKQ</sequence>
<keyword evidence="3" id="KW-1185">Reference proteome</keyword>
<feature type="transmembrane region" description="Helical" evidence="1">
    <location>
        <begin position="61"/>
        <end position="79"/>
    </location>
</feature>
<protein>
    <submittedName>
        <fullName evidence="2">Uncharacterized protein</fullName>
    </submittedName>
</protein>
<feature type="transmembrane region" description="Helical" evidence="1">
    <location>
        <begin position="85"/>
        <end position="103"/>
    </location>
</feature>
<keyword evidence="1" id="KW-0472">Membrane</keyword>
<proteinExistence type="predicted"/>
<dbReference type="AlphaFoldDB" id="A0A975TBB9"/>
<dbReference type="EMBL" id="CP021056">
    <property type="protein sequence ID" value="QXE24902.1"/>
    <property type="molecule type" value="Genomic_DNA"/>
</dbReference>